<evidence type="ECO:0000313" key="2">
    <source>
        <dbReference type="EnsemblPlants" id="OBART01G28060.1"/>
    </source>
</evidence>
<dbReference type="Gramene" id="OBART01G28060.1">
    <property type="protein sequence ID" value="OBART01G28060.1"/>
    <property type="gene ID" value="OBART01G28060"/>
</dbReference>
<dbReference type="AlphaFoldDB" id="A0A0D3ET16"/>
<reference evidence="2" key="2">
    <citation type="submission" date="2015-03" db="UniProtKB">
        <authorList>
            <consortium name="EnsemblPlants"/>
        </authorList>
    </citation>
    <scope>IDENTIFICATION</scope>
</reference>
<name>A0A0D3ET16_9ORYZ</name>
<protein>
    <submittedName>
        <fullName evidence="2">Uncharacterized protein</fullName>
    </submittedName>
</protein>
<dbReference type="EnsemblPlants" id="OBART01G28060.1">
    <property type="protein sequence ID" value="OBART01G28060.1"/>
    <property type="gene ID" value="OBART01G28060"/>
</dbReference>
<dbReference type="PaxDb" id="65489-OBART01G28060.1"/>
<reference evidence="2" key="1">
    <citation type="journal article" date="2009" name="Rice">
        <title>De Novo Next Generation Sequencing of Plant Genomes.</title>
        <authorList>
            <person name="Rounsley S."/>
            <person name="Marri P.R."/>
            <person name="Yu Y."/>
            <person name="He R."/>
            <person name="Sisneros N."/>
            <person name="Goicoechea J.L."/>
            <person name="Lee S.J."/>
            <person name="Angelova A."/>
            <person name="Kudrna D."/>
            <person name="Luo M."/>
            <person name="Affourtit J."/>
            <person name="Desany B."/>
            <person name="Knight J."/>
            <person name="Niazi F."/>
            <person name="Egholm M."/>
            <person name="Wing R.A."/>
        </authorList>
    </citation>
    <scope>NUCLEOTIDE SEQUENCE [LARGE SCALE GENOMIC DNA]</scope>
    <source>
        <strain evidence="2">cv. IRGC 105608</strain>
    </source>
</reference>
<accession>A0A0D3ET16</accession>
<feature type="region of interest" description="Disordered" evidence="1">
    <location>
        <begin position="113"/>
        <end position="147"/>
    </location>
</feature>
<sequence>MALMSKPRSTENCIKKKKYLSAAQENGAAGCSGKEGGGDGSDEYERRRRLGGEPQRLARRPAFPPLSFRGGGLMLRLDEEKAQEHGAWSRRASSASWSEPRWLVRRPAFLTWESSRKEASGSNRPGEMGWQKREGGDPGGWRRARPHLGDAGAEVGEEAAHRGVASEAGRFWGISPAPTRRRHRGKYVISQLP</sequence>
<feature type="region of interest" description="Disordered" evidence="1">
    <location>
        <begin position="174"/>
        <end position="193"/>
    </location>
</feature>
<evidence type="ECO:0000256" key="1">
    <source>
        <dbReference type="SAM" id="MobiDB-lite"/>
    </source>
</evidence>
<feature type="region of interest" description="Disordered" evidence="1">
    <location>
        <begin position="24"/>
        <end position="71"/>
    </location>
</feature>
<dbReference type="HOGENOM" id="CLU_121644_0_0_1"/>
<dbReference type="Proteomes" id="UP000026960">
    <property type="component" value="Chromosome 1"/>
</dbReference>
<keyword evidence="3" id="KW-1185">Reference proteome</keyword>
<evidence type="ECO:0000313" key="3">
    <source>
        <dbReference type="Proteomes" id="UP000026960"/>
    </source>
</evidence>
<organism evidence="2">
    <name type="scientific">Oryza barthii</name>
    <dbReference type="NCBI Taxonomy" id="65489"/>
    <lineage>
        <taxon>Eukaryota</taxon>
        <taxon>Viridiplantae</taxon>
        <taxon>Streptophyta</taxon>
        <taxon>Embryophyta</taxon>
        <taxon>Tracheophyta</taxon>
        <taxon>Spermatophyta</taxon>
        <taxon>Magnoliopsida</taxon>
        <taxon>Liliopsida</taxon>
        <taxon>Poales</taxon>
        <taxon>Poaceae</taxon>
        <taxon>BOP clade</taxon>
        <taxon>Oryzoideae</taxon>
        <taxon>Oryzeae</taxon>
        <taxon>Oryzinae</taxon>
        <taxon>Oryza</taxon>
    </lineage>
</organism>
<proteinExistence type="predicted"/>